<keyword evidence="8" id="KW-0808">Transferase</keyword>
<evidence type="ECO:0000256" key="4">
    <source>
        <dbReference type="ARBA" id="ARBA00008519"/>
    </source>
</evidence>
<dbReference type="EC" id="2.5.1.140" evidence="6"/>
<dbReference type="SUPFAM" id="SSF53686">
    <property type="entry name" value="Tryptophan synthase beta subunit-like PLP-dependent enzymes"/>
    <property type="match status" value="1"/>
</dbReference>
<dbReference type="Gene3D" id="3.40.50.1100">
    <property type="match status" value="2"/>
</dbReference>
<dbReference type="InterPro" id="IPR036052">
    <property type="entry name" value="TrpB-like_PALP_sf"/>
</dbReference>
<dbReference type="Proteomes" id="UP000007076">
    <property type="component" value="Chromosome"/>
</dbReference>
<accession>E4NA56</accession>
<feature type="domain" description="Tryptophan synthase beta chain-like PALP" evidence="10">
    <location>
        <begin position="19"/>
        <end position="291"/>
    </location>
</feature>
<dbReference type="InterPro" id="IPR023927">
    <property type="entry name" value="SbnA"/>
</dbReference>
<comment type="pathway">
    <text evidence="3">Siderophore biosynthesis.</text>
</comment>
<dbReference type="Pfam" id="PF00291">
    <property type="entry name" value="PALP"/>
    <property type="match status" value="1"/>
</dbReference>
<evidence type="ECO:0000256" key="7">
    <source>
        <dbReference type="ARBA" id="ARBA00016985"/>
    </source>
</evidence>
<comment type="cofactor">
    <cofactor evidence="1">
        <name>pyridoxal 5'-phosphate</name>
        <dbReference type="ChEBI" id="CHEBI:597326"/>
    </cofactor>
</comment>
<keyword evidence="12" id="KW-1185">Reference proteome</keyword>
<evidence type="ECO:0000256" key="6">
    <source>
        <dbReference type="ARBA" id="ARBA00012331"/>
    </source>
</evidence>
<dbReference type="HOGENOM" id="CLU_021018_1_0_11"/>
<proteinExistence type="inferred from homology"/>
<name>E4NA56_KITSK</name>
<evidence type="ECO:0000256" key="2">
    <source>
        <dbReference type="ARBA" id="ARBA00004056"/>
    </source>
</evidence>
<dbReference type="KEGG" id="ksk:KSE_22670"/>
<keyword evidence="9" id="KW-0663">Pyridoxal phosphate</keyword>
<dbReference type="PANTHER" id="PTHR10314">
    <property type="entry name" value="CYSTATHIONINE BETA-SYNTHASE"/>
    <property type="match status" value="1"/>
</dbReference>
<dbReference type="eggNOG" id="COG0031">
    <property type="taxonomic scope" value="Bacteria"/>
</dbReference>
<dbReference type="GO" id="GO:0006535">
    <property type="term" value="P:cysteine biosynthetic process from serine"/>
    <property type="evidence" value="ECO:0007669"/>
    <property type="project" value="InterPro"/>
</dbReference>
<dbReference type="InterPro" id="IPR001216">
    <property type="entry name" value="P-phosphate_BS"/>
</dbReference>
<dbReference type="EMBL" id="AP010968">
    <property type="protein sequence ID" value="BAJ28087.1"/>
    <property type="molecule type" value="Genomic_DNA"/>
</dbReference>
<dbReference type="STRING" id="452652.KSE_22670"/>
<sequence>MPVVTGAHELLDTEVFVDLAPQLGVNLHLKCEGLNFAGSVKIRAAAWMVAEAERAGRIGPDTTLVESSSGNLGVAMAVVAAARNLRFHCVTDTKCNPSTIRLMRALGAVVDVVDRPAADGGGLLAARKARVRALCARDGGYLWLNQYENEASWLAHYHHTGPALAKEFSSLDVLFVGVGTGGTLTGCARYFRDHHPGVRVVAVDAEGSVNFGGRPGPRYIPGLGAAEPMPLVDGAPVDRVLWVPEADTVRMCRRLAARGLLLGGSSGTVVSAAAAWLEAEDPDRALTAVAIAPDLGERYLDTVYDDDWVTRHFGAAAAAPHTRELLV</sequence>
<dbReference type="AlphaFoldDB" id="E4NA56"/>
<dbReference type="PROSITE" id="PS00901">
    <property type="entry name" value="CYS_SYNTHASE"/>
    <property type="match status" value="1"/>
</dbReference>
<protein>
    <recommendedName>
        <fullName evidence="7">N-(2-amino-2-carboxyethyl)-L-glutamate synthase</fullName>
        <ecNumber evidence="6">2.5.1.140</ecNumber>
    </recommendedName>
</protein>
<evidence type="ECO:0000256" key="3">
    <source>
        <dbReference type="ARBA" id="ARBA00004924"/>
    </source>
</evidence>
<evidence type="ECO:0000313" key="11">
    <source>
        <dbReference type="EMBL" id="BAJ28087.1"/>
    </source>
</evidence>
<evidence type="ECO:0000259" key="10">
    <source>
        <dbReference type="Pfam" id="PF00291"/>
    </source>
</evidence>
<comment type="subunit">
    <text evidence="5">Homodimer.</text>
</comment>
<evidence type="ECO:0000256" key="9">
    <source>
        <dbReference type="ARBA" id="ARBA00022898"/>
    </source>
</evidence>
<dbReference type="PATRIC" id="fig|452652.3.peg.2280"/>
<organism evidence="11 12">
    <name type="scientific">Kitasatospora setae (strain ATCC 33774 / DSM 43861 / JCM 3304 / KCC A-0304 / NBRC 14216 / KM-6054)</name>
    <name type="common">Streptomyces setae</name>
    <dbReference type="NCBI Taxonomy" id="452652"/>
    <lineage>
        <taxon>Bacteria</taxon>
        <taxon>Bacillati</taxon>
        <taxon>Actinomycetota</taxon>
        <taxon>Actinomycetes</taxon>
        <taxon>Kitasatosporales</taxon>
        <taxon>Streptomycetaceae</taxon>
        <taxon>Kitasatospora</taxon>
    </lineage>
</organism>
<evidence type="ECO:0000256" key="1">
    <source>
        <dbReference type="ARBA" id="ARBA00001933"/>
    </source>
</evidence>
<evidence type="ECO:0000256" key="8">
    <source>
        <dbReference type="ARBA" id="ARBA00022679"/>
    </source>
</evidence>
<gene>
    <name evidence="11" type="ordered locus">KSE_22670</name>
</gene>
<comment type="function">
    <text evidence="2">Catalyzes the synthesis of N-((2S)-2-amino-2-carboxyethyl)-L-glutamate (ACEGA) from O-phospho-L-serine and L-glutamate. Involved in the biosynthesis of L-2,3-diaminopropionic acid (L-Dap), a precursor of staphyloferrin B and antibiotics.</text>
</comment>
<comment type="similarity">
    <text evidence="4">Belongs to the cysteine synthase/cystathionine beta-synthase family. SbnA subfamily.</text>
</comment>
<evidence type="ECO:0000313" key="12">
    <source>
        <dbReference type="Proteomes" id="UP000007076"/>
    </source>
</evidence>
<dbReference type="GO" id="GO:0016765">
    <property type="term" value="F:transferase activity, transferring alkyl or aryl (other than methyl) groups"/>
    <property type="evidence" value="ECO:0007669"/>
    <property type="project" value="UniProtKB-ARBA"/>
</dbReference>
<dbReference type="InterPro" id="IPR050214">
    <property type="entry name" value="Cys_Synth/Cystath_Beta-Synth"/>
</dbReference>
<dbReference type="RefSeq" id="WP_014135403.1">
    <property type="nucleotide sequence ID" value="NC_016109.1"/>
</dbReference>
<dbReference type="NCBIfam" id="TIGR03945">
    <property type="entry name" value="PLP_SbnA_fam"/>
    <property type="match status" value="1"/>
</dbReference>
<dbReference type="CDD" id="cd01561">
    <property type="entry name" value="CBS_like"/>
    <property type="match status" value="1"/>
</dbReference>
<reference evidence="11 12" key="1">
    <citation type="journal article" date="2010" name="DNA Res.">
        <title>Genome sequence of Kitasatospora setae NBRC 14216T: an evolutionary snapshot of the family Streptomycetaceae.</title>
        <authorList>
            <person name="Ichikawa N."/>
            <person name="Oguchi A."/>
            <person name="Ikeda H."/>
            <person name="Ishikawa J."/>
            <person name="Kitani S."/>
            <person name="Watanabe Y."/>
            <person name="Nakamura S."/>
            <person name="Katano Y."/>
            <person name="Kishi E."/>
            <person name="Sasagawa M."/>
            <person name="Ankai A."/>
            <person name="Fukui S."/>
            <person name="Hashimoto Y."/>
            <person name="Kamata S."/>
            <person name="Otoguro M."/>
            <person name="Tanikawa S."/>
            <person name="Nihira T."/>
            <person name="Horinouchi S."/>
            <person name="Ohnishi Y."/>
            <person name="Hayakawa M."/>
            <person name="Kuzuyama T."/>
            <person name="Arisawa A."/>
            <person name="Nomoto F."/>
            <person name="Miura H."/>
            <person name="Takahashi Y."/>
            <person name="Fujita N."/>
        </authorList>
    </citation>
    <scope>NUCLEOTIDE SEQUENCE [LARGE SCALE GENOMIC DNA]</scope>
    <source>
        <strain evidence="12">ATCC 33774 / DSM 43861 / JCM 3304 / KCC A-0304 / NBRC 14216 / KM-6054</strain>
    </source>
</reference>
<evidence type="ECO:0000256" key="5">
    <source>
        <dbReference type="ARBA" id="ARBA00011738"/>
    </source>
</evidence>
<dbReference type="InterPro" id="IPR001926">
    <property type="entry name" value="TrpB-like_PALP"/>
</dbReference>